<reference evidence="3 4" key="1">
    <citation type="submission" date="2024-09" db="EMBL/GenBank/DDBJ databases">
        <authorList>
            <person name="Sun Q."/>
            <person name="Mori K."/>
        </authorList>
    </citation>
    <scope>NUCLEOTIDE SEQUENCE [LARGE SCALE GENOMIC DNA]</scope>
    <source>
        <strain evidence="3 4">TBRC 0563</strain>
    </source>
</reference>
<proteinExistence type="predicted"/>
<dbReference type="RefSeq" id="WP_378200932.1">
    <property type="nucleotide sequence ID" value="NZ_JBHLZP010000086.1"/>
</dbReference>
<dbReference type="SMART" id="SM00062">
    <property type="entry name" value="PBPb"/>
    <property type="match status" value="1"/>
</dbReference>
<evidence type="ECO:0000259" key="2">
    <source>
        <dbReference type="SMART" id="SM00062"/>
    </source>
</evidence>
<dbReference type="EMBL" id="JBHLZP010000086">
    <property type="protein sequence ID" value="MFB9833372.1"/>
    <property type="molecule type" value="Genomic_DNA"/>
</dbReference>
<feature type="domain" description="Solute-binding protein family 3/N-terminal" evidence="2">
    <location>
        <begin position="55"/>
        <end position="293"/>
    </location>
</feature>
<dbReference type="PANTHER" id="PTHR35936:SF17">
    <property type="entry name" value="ARGININE-BINDING EXTRACELLULAR PROTEIN ARTP"/>
    <property type="match status" value="1"/>
</dbReference>
<gene>
    <name evidence="3" type="ORF">ACFFNX_14350</name>
</gene>
<keyword evidence="4" id="KW-1185">Reference proteome</keyword>
<dbReference type="Gene3D" id="3.40.190.10">
    <property type="entry name" value="Periplasmic binding protein-like II"/>
    <property type="match status" value="2"/>
</dbReference>
<dbReference type="InterPro" id="IPR001638">
    <property type="entry name" value="Solute-binding_3/MltF_N"/>
</dbReference>
<protein>
    <submittedName>
        <fullName evidence="3">ABC transporter substrate-binding protein</fullName>
    </submittedName>
</protein>
<dbReference type="Pfam" id="PF00497">
    <property type="entry name" value="SBP_bac_3"/>
    <property type="match status" value="1"/>
</dbReference>
<dbReference type="PANTHER" id="PTHR35936">
    <property type="entry name" value="MEMBRANE-BOUND LYTIC MUREIN TRANSGLYCOSYLASE F"/>
    <property type="match status" value="1"/>
</dbReference>
<evidence type="ECO:0000313" key="4">
    <source>
        <dbReference type="Proteomes" id="UP001589627"/>
    </source>
</evidence>
<keyword evidence="1" id="KW-0732">Signal</keyword>
<sequence>MYAHTLRPQEDALFPRPIVRRAAAAAFIILLGIPAITACRNTSTGPLGGIQRAGRILIATDALYPPNEFKRGDQIVGFDVDLGTALARKLGVRAEFQDVRFDTILRALDQGKYDIGLSSFTDTREREGRFDFVTYLSAGTMLMVPKGNPRRLRPDGLSLCGKKIAVEKGTTQEEEISRKDVTRPGAGIRTDACRSAGRPAPIRLAYDDQEAANEALAKGEADASLTDSPAAIYGAKESGGRIECAGSPYATALYGIAIPKRASDLRDAIFKAMKTLMSDGTYRRLTAQWGLSTGAVPDTRINAAE</sequence>
<name>A0ABV5YH43_9ACTN</name>
<evidence type="ECO:0000256" key="1">
    <source>
        <dbReference type="ARBA" id="ARBA00022729"/>
    </source>
</evidence>
<organism evidence="3 4">
    <name type="scientific">Actinoallomurus acaciae</name>
    <dbReference type="NCBI Taxonomy" id="502577"/>
    <lineage>
        <taxon>Bacteria</taxon>
        <taxon>Bacillati</taxon>
        <taxon>Actinomycetota</taxon>
        <taxon>Actinomycetes</taxon>
        <taxon>Streptosporangiales</taxon>
        <taxon>Thermomonosporaceae</taxon>
        <taxon>Actinoallomurus</taxon>
    </lineage>
</organism>
<evidence type="ECO:0000313" key="3">
    <source>
        <dbReference type="EMBL" id="MFB9833372.1"/>
    </source>
</evidence>
<dbReference type="Proteomes" id="UP001589627">
    <property type="component" value="Unassembled WGS sequence"/>
</dbReference>
<comment type="caution">
    <text evidence="3">The sequence shown here is derived from an EMBL/GenBank/DDBJ whole genome shotgun (WGS) entry which is preliminary data.</text>
</comment>
<dbReference type="CDD" id="cd01004">
    <property type="entry name" value="PBP2_MidA_like"/>
    <property type="match status" value="1"/>
</dbReference>
<dbReference type="SUPFAM" id="SSF53850">
    <property type="entry name" value="Periplasmic binding protein-like II"/>
    <property type="match status" value="1"/>
</dbReference>
<accession>A0ABV5YH43</accession>